<dbReference type="EMBL" id="CAFBRX010000231">
    <property type="protein sequence ID" value="CAB5135607.1"/>
    <property type="molecule type" value="Genomic_DNA"/>
</dbReference>
<sequence>MMTDQPDYQPYLAGAFRWRLALRPLDLQHWIEFGHDYDHEMDAKTLLFAQHPATVNANIPGSEDEAGEVLENLVDFLISTRPDWFSREGNEIVNHHRHERLTVSPDSTGQWREHPLIICGRLIQEDLALLVERDGQLVFGAGSVAFPNRWDLTSKLGLTMSEVHAPVDRLNEQLQDPIDSFFGRLKPEKSFWRTGWGVLETDDLYQPVDGTAATSPGYPSVGDPTAGDRLFLRVERETIRRFPRTNCVLFTIRTYVRPLSHLVDRPNDAHRLADALANLPDDVRDYKRTTELTEAAVHWLQSVTS</sequence>
<dbReference type="AlphaFoldDB" id="A0A6J7W1J8"/>
<reference evidence="1" key="1">
    <citation type="submission" date="2020-05" db="EMBL/GenBank/DDBJ databases">
        <authorList>
            <person name="Chiriac C."/>
            <person name="Salcher M."/>
            <person name="Ghai R."/>
            <person name="Kavagutti S V."/>
        </authorList>
    </citation>
    <scope>NUCLEOTIDE SEQUENCE</scope>
</reference>
<protein>
    <submittedName>
        <fullName evidence="1">Unannotated protein</fullName>
    </submittedName>
</protein>
<evidence type="ECO:0000313" key="1">
    <source>
        <dbReference type="EMBL" id="CAB5135607.1"/>
    </source>
</evidence>
<dbReference type="InterPro" id="IPR021848">
    <property type="entry name" value="HODM_asu-like"/>
</dbReference>
<proteinExistence type="predicted"/>
<dbReference type="Pfam" id="PF11927">
    <property type="entry name" value="HODM_asu-like"/>
    <property type="match status" value="1"/>
</dbReference>
<organism evidence="1">
    <name type="scientific">freshwater metagenome</name>
    <dbReference type="NCBI Taxonomy" id="449393"/>
    <lineage>
        <taxon>unclassified sequences</taxon>
        <taxon>metagenomes</taxon>
        <taxon>ecological metagenomes</taxon>
    </lineage>
</organism>
<name>A0A6J7W1J8_9ZZZZ</name>
<gene>
    <name evidence="1" type="ORF">UFOPK4422_01615</name>
</gene>
<accession>A0A6J7W1J8</accession>